<dbReference type="EMBL" id="JAMQGP010000002">
    <property type="protein sequence ID" value="MCM2679413.1"/>
    <property type="molecule type" value="Genomic_DNA"/>
</dbReference>
<dbReference type="GO" id="GO:0000160">
    <property type="term" value="P:phosphorelay signal transduction system"/>
    <property type="evidence" value="ECO:0007669"/>
    <property type="project" value="InterPro"/>
</dbReference>
<feature type="domain" description="OmpR/PhoB-type" evidence="4">
    <location>
        <begin position="23"/>
        <end position="121"/>
    </location>
</feature>
<keyword evidence="3" id="KW-0812">Transmembrane</keyword>
<dbReference type="Pfam" id="PF00486">
    <property type="entry name" value="Trans_reg_C"/>
    <property type="match status" value="1"/>
</dbReference>
<gene>
    <name evidence="5" type="ORF">NAF29_06980</name>
</gene>
<keyword evidence="6" id="KW-1185">Reference proteome</keyword>
<name>A0AA41W697_9GAMM</name>
<feature type="DNA-binding region" description="OmpR/PhoB-type" evidence="2">
    <location>
        <begin position="23"/>
        <end position="121"/>
    </location>
</feature>
<proteinExistence type="predicted"/>
<dbReference type="Proteomes" id="UP001165393">
    <property type="component" value="Unassembled WGS sequence"/>
</dbReference>
<dbReference type="SUPFAM" id="SSF82171">
    <property type="entry name" value="DPP6 N-terminal domain-like"/>
    <property type="match status" value="1"/>
</dbReference>
<evidence type="ECO:0000313" key="5">
    <source>
        <dbReference type="EMBL" id="MCM2679413.1"/>
    </source>
</evidence>
<dbReference type="InterPro" id="IPR001867">
    <property type="entry name" value="OmpR/PhoB-type_DNA-bd"/>
</dbReference>
<feature type="transmembrane region" description="Helical" evidence="3">
    <location>
        <begin position="135"/>
        <end position="155"/>
    </location>
</feature>
<evidence type="ECO:0000313" key="6">
    <source>
        <dbReference type="Proteomes" id="UP001165393"/>
    </source>
</evidence>
<dbReference type="Gene3D" id="2.120.10.30">
    <property type="entry name" value="TolB, C-terminal domain"/>
    <property type="match status" value="1"/>
</dbReference>
<accession>A0AA41W697</accession>
<reference evidence="5 6" key="1">
    <citation type="journal article" date="2013" name="Antonie Van Leeuwenhoek">
        <title>Echinimonas agarilytica gen. nov., sp. nov., a new gammaproteobacterium isolated from the sea urchin Strongylocentrotus intermedius.</title>
        <authorList>
            <person name="Nedashkovskaya O.I."/>
            <person name="Stenkova A.M."/>
            <person name="Zhukova N.V."/>
            <person name="Van Trappen S."/>
            <person name="Lee J.S."/>
            <person name="Kim S.B."/>
        </authorList>
    </citation>
    <scope>NUCLEOTIDE SEQUENCE [LARGE SCALE GENOMIC DNA]</scope>
    <source>
        <strain evidence="5 6">KMM 6351</strain>
    </source>
</reference>
<dbReference type="SMART" id="SM00862">
    <property type="entry name" value="Trans_reg_C"/>
    <property type="match status" value="1"/>
</dbReference>
<dbReference type="GO" id="GO:0003677">
    <property type="term" value="F:DNA binding"/>
    <property type="evidence" value="ECO:0007669"/>
    <property type="project" value="UniProtKB-UniRule"/>
</dbReference>
<dbReference type="PROSITE" id="PS51755">
    <property type="entry name" value="OMPR_PHOB"/>
    <property type="match status" value="1"/>
</dbReference>
<dbReference type="RefSeq" id="WP_251260765.1">
    <property type="nucleotide sequence ID" value="NZ_JAMQGP010000002.1"/>
</dbReference>
<evidence type="ECO:0000259" key="4">
    <source>
        <dbReference type="PROSITE" id="PS51755"/>
    </source>
</evidence>
<dbReference type="InterPro" id="IPR011042">
    <property type="entry name" value="6-blade_b-propeller_TolB-like"/>
</dbReference>
<keyword evidence="1 2" id="KW-0238">DNA-binding</keyword>
<protein>
    <submittedName>
        <fullName evidence="5">Winged helix-turn-helix domain-containing protein</fullName>
    </submittedName>
</protein>
<evidence type="ECO:0000256" key="1">
    <source>
        <dbReference type="ARBA" id="ARBA00023125"/>
    </source>
</evidence>
<sequence>MSALILGRESTDGIERMTSSSEEQAFKLNGFLIIPSNDEVIYNNTVEKIEPKVMQVLVYLAENSDRIIATEELLEKLWANTVVTPISAQRCISILRSVFKKCTEDKNYISTFSKKGYQLRVKPVYLAKEEKKKRIIQISCIVTIGLVLCALFYLLSSQSLSQPVPEIITPADQSDYYVSAHPKRDINAYIEKKEIGYELSIGDRESERWVIFNIPKSYGAMAVDWSPSGDQLLVMWYYPETYINVFDINLDDKTVSHVNEVLVDADHRYVDASFADESNVIGIRTPRDDYNHKVINISIDDGIISSLSPHEYVKSAKIKNGILALTQRDMGQSHVRLYDTRKKQNIHTITTADLVNNITWMRHQNSVIYMTNHGAKKLSLDGNVTAIFYPYQGQIDSLSSSFDDQTLYAVNYQELPEVWEQKHSSCCSEKIIGGAGRNTSAQYSHDGQAIAFISDRSGIPQLWIHQHGQSRQATHYNTEYDLGEIVWSNDDEWISYKKNNDIYTYSVIMKNSKSLVTDELYVRPIGFSEDNREFFYINHNKPKHKVWKINIKDSTKTNLDIKNITDITASNGRLYYTDKYHRTLNLYHENGTDLEISKEVENFRILGSNATHIFYFIQERGIRNVIWQYNIISGERSIFKERNSYRGKVTSISNTFDTLYEDSLPEKRHVQMQQIK</sequence>
<evidence type="ECO:0000256" key="3">
    <source>
        <dbReference type="SAM" id="Phobius"/>
    </source>
</evidence>
<keyword evidence="3" id="KW-1133">Transmembrane helix</keyword>
<dbReference type="InterPro" id="IPR016032">
    <property type="entry name" value="Sig_transdc_resp-reg_C-effctor"/>
</dbReference>
<keyword evidence="3" id="KW-0472">Membrane</keyword>
<evidence type="ECO:0000256" key="2">
    <source>
        <dbReference type="PROSITE-ProRule" id="PRU01091"/>
    </source>
</evidence>
<comment type="caution">
    <text evidence="5">The sequence shown here is derived from an EMBL/GenBank/DDBJ whole genome shotgun (WGS) entry which is preliminary data.</text>
</comment>
<dbReference type="InterPro" id="IPR036388">
    <property type="entry name" value="WH-like_DNA-bd_sf"/>
</dbReference>
<organism evidence="5 6">
    <name type="scientific">Echinimonas agarilytica</name>
    <dbReference type="NCBI Taxonomy" id="1215918"/>
    <lineage>
        <taxon>Bacteria</taxon>
        <taxon>Pseudomonadati</taxon>
        <taxon>Pseudomonadota</taxon>
        <taxon>Gammaproteobacteria</taxon>
        <taxon>Alteromonadales</taxon>
        <taxon>Echinimonadaceae</taxon>
        <taxon>Echinimonas</taxon>
    </lineage>
</organism>
<dbReference type="AlphaFoldDB" id="A0AA41W697"/>
<dbReference type="SUPFAM" id="SSF46894">
    <property type="entry name" value="C-terminal effector domain of the bipartite response regulators"/>
    <property type="match status" value="1"/>
</dbReference>
<dbReference type="GO" id="GO:0006355">
    <property type="term" value="P:regulation of DNA-templated transcription"/>
    <property type="evidence" value="ECO:0007669"/>
    <property type="project" value="InterPro"/>
</dbReference>
<dbReference type="Gene3D" id="1.10.10.10">
    <property type="entry name" value="Winged helix-like DNA-binding domain superfamily/Winged helix DNA-binding domain"/>
    <property type="match status" value="1"/>
</dbReference>